<keyword evidence="3" id="KW-1185">Reference proteome</keyword>
<reference evidence="2 3" key="1">
    <citation type="journal article" date="2022" name="Microbiol. Res.">
        <title>Comparative genome analysis, predicted lifestyle and antimicrobial strategies of Lactococcus carnosus and Lactococcus paracarnosus isolated from meat.</title>
        <authorList>
            <person name="Werum V."/>
            <person name="Ehrmann M."/>
            <person name="Vogel R."/>
            <person name="Hilgarth M."/>
        </authorList>
    </citation>
    <scope>NUCLEOTIDE SEQUENCE [LARGE SCALE GENOMIC DNA]</scope>
    <source>
        <strain evidence="2 3">TMW21897</strain>
    </source>
</reference>
<gene>
    <name evidence="2" type="ORF">GYN19_10685</name>
</gene>
<dbReference type="Pfam" id="PF01610">
    <property type="entry name" value="DDE_Tnp_ISL3"/>
    <property type="match status" value="1"/>
</dbReference>
<dbReference type="Proteomes" id="UP001522462">
    <property type="component" value="Unassembled WGS sequence"/>
</dbReference>
<protein>
    <submittedName>
        <fullName evidence="2">Transposase</fullName>
    </submittedName>
</protein>
<evidence type="ECO:0000313" key="3">
    <source>
        <dbReference type="Proteomes" id="UP001522462"/>
    </source>
</evidence>
<accession>A0ABT0APK8</accession>
<evidence type="ECO:0000259" key="1">
    <source>
        <dbReference type="Pfam" id="PF01610"/>
    </source>
</evidence>
<comment type="caution">
    <text evidence="2">The sequence shown here is derived from an EMBL/GenBank/DDBJ whole genome shotgun (WGS) entry which is preliminary data.</text>
</comment>
<sequence length="50" mass="6018">MELTLQLPHSNSCLEGMYNKIRAIKRCAFRFRTFRIFKKRIMLINTVLTN</sequence>
<proteinExistence type="predicted"/>
<organism evidence="2 3">
    <name type="scientific">Pseudolactococcus paracarnosus</name>
    <dbReference type="NCBI Taxonomy" id="2749962"/>
    <lineage>
        <taxon>Bacteria</taxon>
        <taxon>Bacillati</taxon>
        <taxon>Bacillota</taxon>
        <taxon>Bacilli</taxon>
        <taxon>Lactobacillales</taxon>
        <taxon>Streptococcaceae</taxon>
        <taxon>Pseudolactococcus</taxon>
    </lineage>
</organism>
<dbReference type="EMBL" id="JAAEDA010000022">
    <property type="protein sequence ID" value="MCJ1978413.1"/>
    <property type="molecule type" value="Genomic_DNA"/>
</dbReference>
<name>A0ABT0APK8_9LACT</name>
<dbReference type="InterPro" id="IPR002560">
    <property type="entry name" value="Transposase_DDE"/>
</dbReference>
<feature type="domain" description="Transposase IS204/IS1001/IS1096/IS1165 DDE" evidence="1">
    <location>
        <begin position="9"/>
        <end position="41"/>
    </location>
</feature>
<evidence type="ECO:0000313" key="2">
    <source>
        <dbReference type="EMBL" id="MCJ1978413.1"/>
    </source>
</evidence>